<name>A0A7J9D0X8_GOSGO</name>
<dbReference type="OrthoDB" id="977686at2759"/>
<proteinExistence type="predicted"/>
<comment type="caution">
    <text evidence="1">The sequence shown here is derived from an EMBL/GenBank/DDBJ whole genome shotgun (WGS) entry which is preliminary data.</text>
</comment>
<accession>A0A7J9D0X8</accession>
<organism evidence="1 2">
    <name type="scientific">Gossypium gossypioides</name>
    <name type="common">Mexican cotton</name>
    <name type="synonym">Selera gossypioides</name>
    <dbReference type="NCBI Taxonomy" id="34282"/>
    <lineage>
        <taxon>Eukaryota</taxon>
        <taxon>Viridiplantae</taxon>
        <taxon>Streptophyta</taxon>
        <taxon>Embryophyta</taxon>
        <taxon>Tracheophyta</taxon>
        <taxon>Spermatophyta</taxon>
        <taxon>Magnoliopsida</taxon>
        <taxon>eudicotyledons</taxon>
        <taxon>Gunneridae</taxon>
        <taxon>Pentapetalae</taxon>
        <taxon>rosids</taxon>
        <taxon>malvids</taxon>
        <taxon>Malvales</taxon>
        <taxon>Malvaceae</taxon>
        <taxon>Malvoideae</taxon>
        <taxon>Gossypium</taxon>
    </lineage>
</organism>
<gene>
    <name evidence="1" type="ORF">Gogos_000073</name>
</gene>
<evidence type="ECO:0000313" key="1">
    <source>
        <dbReference type="EMBL" id="MBA0754389.1"/>
    </source>
</evidence>
<protein>
    <recommendedName>
        <fullName evidence="3">RNase H type-1 domain-containing protein</fullName>
    </recommendedName>
</protein>
<evidence type="ECO:0000313" key="2">
    <source>
        <dbReference type="Proteomes" id="UP000593579"/>
    </source>
</evidence>
<keyword evidence="2" id="KW-1185">Reference proteome</keyword>
<dbReference type="AlphaFoldDB" id="A0A7J9D0X8"/>
<dbReference type="Proteomes" id="UP000593579">
    <property type="component" value="Unassembled WGS sequence"/>
</dbReference>
<evidence type="ECO:0008006" key="3">
    <source>
        <dbReference type="Google" id="ProtNLM"/>
    </source>
</evidence>
<reference evidence="1 2" key="1">
    <citation type="journal article" date="2019" name="Genome Biol. Evol.">
        <title>Insights into the evolution of the New World diploid cottons (Gossypium, subgenus Houzingenia) based on genome sequencing.</title>
        <authorList>
            <person name="Grover C.E."/>
            <person name="Arick M.A. 2nd"/>
            <person name="Thrash A."/>
            <person name="Conover J.L."/>
            <person name="Sanders W.S."/>
            <person name="Peterson D.G."/>
            <person name="Frelichowski J.E."/>
            <person name="Scheffler J.A."/>
            <person name="Scheffler B.E."/>
            <person name="Wendel J.F."/>
        </authorList>
    </citation>
    <scope>NUCLEOTIDE SEQUENCE [LARGE SCALE GENOMIC DNA]</scope>
    <source>
        <strain evidence="1">5</strain>
        <tissue evidence="1">Leaf</tissue>
    </source>
</reference>
<dbReference type="EMBL" id="JABEZY010261404">
    <property type="protein sequence ID" value="MBA0754389.1"/>
    <property type="molecule type" value="Genomic_DNA"/>
</dbReference>
<sequence length="144" mass="16897">MKIPDKMNRNYRIQEDIPRITIYFDAAFDSKNFKSTTGLVGWDLRGELLVLKTVIHNNVPSPFAAKAYACLEDKSVIGAIIRDIHNKKPCFQEIIFQHIHRSENSHVYRLAKDALDRGEIVYLMGEELNRHIFTSERRWPRNRN</sequence>